<name>D3BVB2_HETP5</name>
<evidence type="ECO:0000313" key="2">
    <source>
        <dbReference type="Proteomes" id="UP000001396"/>
    </source>
</evidence>
<dbReference type="GeneID" id="31367106"/>
<dbReference type="RefSeq" id="XP_020426803.1">
    <property type="nucleotide sequence ID" value="XM_020582387.1"/>
</dbReference>
<reference evidence="1 2" key="1">
    <citation type="journal article" date="2011" name="Genome Res.">
        <title>Phylogeny-wide analysis of social amoeba genomes highlights ancient origins for complex intercellular communication.</title>
        <authorList>
            <person name="Heidel A.J."/>
            <person name="Lawal H.M."/>
            <person name="Felder M."/>
            <person name="Schilde C."/>
            <person name="Helps N.R."/>
            <person name="Tunggal B."/>
            <person name="Rivero F."/>
            <person name="John U."/>
            <person name="Schleicher M."/>
            <person name="Eichinger L."/>
            <person name="Platzer M."/>
            <person name="Noegel A.A."/>
            <person name="Schaap P."/>
            <person name="Gloeckner G."/>
        </authorList>
    </citation>
    <scope>NUCLEOTIDE SEQUENCE [LARGE SCALE GENOMIC DNA]</scope>
    <source>
        <strain evidence="2">ATCC 26659 / Pp 5 / PN500</strain>
    </source>
</reference>
<dbReference type="InParanoid" id="D3BVB2"/>
<dbReference type="EMBL" id="ADBJ01000062">
    <property type="protein sequence ID" value="EFA74669.1"/>
    <property type="molecule type" value="Genomic_DNA"/>
</dbReference>
<dbReference type="AlphaFoldDB" id="D3BVB2"/>
<dbReference type="Proteomes" id="UP000001396">
    <property type="component" value="Unassembled WGS sequence"/>
</dbReference>
<keyword evidence="2" id="KW-1185">Reference proteome</keyword>
<protein>
    <submittedName>
        <fullName evidence="1">Uncharacterized protein</fullName>
    </submittedName>
</protein>
<proteinExistence type="predicted"/>
<comment type="caution">
    <text evidence="1">The sequence shown here is derived from an EMBL/GenBank/DDBJ whole genome shotgun (WGS) entry which is preliminary data.</text>
</comment>
<accession>D3BVB2</accession>
<sequence length="150" mass="17195">MICCRTIMESDDNITCLYFLDLEVHELVDRLDNETNNRYHKLNRAIGQLSASVMSIKSTLIGTSTRACEEVSSMFVQPVLPIRNQEQSQVLRALNVEVEELLTSKILIETYLLLFVQVYSQSSPSKHEAIVWCSVFCDKSWLTNVKKSLF</sequence>
<organism evidence="1 2">
    <name type="scientific">Heterostelium pallidum (strain ATCC 26659 / Pp 5 / PN500)</name>
    <name type="common">Cellular slime mold</name>
    <name type="synonym">Polysphondylium pallidum</name>
    <dbReference type="NCBI Taxonomy" id="670386"/>
    <lineage>
        <taxon>Eukaryota</taxon>
        <taxon>Amoebozoa</taxon>
        <taxon>Evosea</taxon>
        <taxon>Eumycetozoa</taxon>
        <taxon>Dictyostelia</taxon>
        <taxon>Acytosteliales</taxon>
        <taxon>Acytosteliaceae</taxon>
        <taxon>Heterostelium</taxon>
    </lineage>
</organism>
<evidence type="ECO:0000313" key="1">
    <source>
        <dbReference type="EMBL" id="EFA74669.1"/>
    </source>
</evidence>
<gene>
    <name evidence="1" type="ORF">PPL_11638</name>
</gene>